<comment type="subcellular location">
    <subcellularLocation>
        <location evidence="1">Membrane</location>
        <topology evidence="1">Multi-pass membrane protein</topology>
    </subcellularLocation>
</comment>
<protein>
    <submittedName>
        <fullName evidence="7">ABC transporter permease</fullName>
    </submittedName>
</protein>
<evidence type="ECO:0000256" key="1">
    <source>
        <dbReference type="ARBA" id="ARBA00004141"/>
    </source>
</evidence>
<evidence type="ECO:0000313" key="7">
    <source>
        <dbReference type="EMBL" id="MBU3877441.1"/>
    </source>
</evidence>
<dbReference type="RefSeq" id="WP_216243949.1">
    <property type="nucleotide sequence ID" value="NZ_JABACJ020000018.1"/>
</dbReference>
<feature type="transmembrane region" description="Helical" evidence="5">
    <location>
        <begin position="55"/>
        <end position="76"/>
    </location>
</feature>
<feature type="transmembrane region" description="Helical" evidence="5">
    <location>
        <begin position="139"/>
        <end position="164"/>
    </location>
</feature>
<keyword evidence="8" id="KW-1185">Reference proteome</keyword>
<organism evidence="7 8">
    <name type="scientific">Faecalicatena faecalis</name>
    <dbReference type="NCBI Taxonomy" id="2726362"/>
    <lineage>
        <taxon>Bacteria</taxon>
        <taxon>Bacillati</taxon>
        <taxon>Bacillota</taxon>
        <taxon>Clostridia</taxon>
        <taxon>Lachnospirales</taxon>
        <taxon>Lachnospiraceae</taxon>
        <taxon>Faecalicatena</taxon>
    </lineage>
</organism>
<gene>
    <name evidence="7" type="ORF">HGO97_016680</name>
</gene>
<evidence type="ECO:0000256" key="3">
    <source>
        <dbReference type="ARBA" id="ARBA00022989"/>
    </source>
</evidence>
<sequence>MTEKRCGRRLIVYEIRNVLGNPFIYMFGIVFPVLMFFLIIKTVQADVPESAISQANTAVFITMTLMIPMAVVLLGYSSNYSQELEKEIPLRMKLFGYPEKSVLLAKIIAQFVVMAAGLVIYTAVAYASVEMETPRVSSALCLILCLFLLSGIYFALAHGVATIFKKFGAAYVVMMTVFFGSMILCGMMGIKVDQLPTFAQKMAALLPMSYISSDFIDFWTEGSYNFAPLIQSFLFTGAVSGIVLLIAVRREYRKITSV</sequence>
<feature type="transmembrane region" description="Helical" evidence="5">
    <location>
        <begin position="226"/>
        <end position="248"/>
    </location>
</feature>
<evidence type="ECO:0000256" key="5">
    <source>
        <dbReference type="SAM" id="Phobius"/>
    </source>
</evidence>
<proteinExistence type="predicted"/>
<reference evidence="7 8" key="1">
    <citation type="submission" date="2021-06" db="EMBL/GenBank/DDBJ databases">
        <title>Faecalicatena sp. nov. isolated from porcine feces.</title>
        <authorList>
            <person name="Oh B.S."/>
            <person name="Lee J.H."/>
        </authorList>
    </citation>
    <scope>NUCLEOTIDE SEQUENCE [LARGE SCALE GENOMIC DNA]</scope>
    <source>
        <strain evidence="7 8">AGMB00832</strain>
    </source>
</reference>
<evidence type="ECO:0000256" key="4">
    <source>
        <dbReference type="ARBA" id="ARBA00023136"/>
    </source>
</evidence>
<dbReference type="Pfam" id="PF12698">
    <property type="entry name" value="ABC2_membrane_3"/>
    <property type="match status" value="1"/>
</dbReference>
<dbReference type="InterPro" id="IPR013525">
    <property type="entry name" value="ABC2_TM"/>
</dbReference>
<feature type="domain" description="ABC-2 type transporter transmembrane" evidence="6">
    <location>
        <begin position="57"/>
        <end position="248"/>
    </location>
</feature>
<comment type="caution">
    <text evidence="7">The sequence shown here is derived from an EMBL/GenBank/DDBJ whole genome shotgun (WGS) entry which is preliminary data.</text>
</comment>
<name>A0ABS6D7E9_9FIRM</name>
<keyword evidence="3 5" id="KW-1133">Transmembrane helix</keyword>
<evidence type="ECO:0000259" key="6">
    <source>
        <dbReference type="Pfam" id="PF12698"/>
    </source>
</evidence>
<feature type="transmembrane region" description="Helical" evidence="5">
    <location>
        <begin position="107"/>
        <end position="127"/>
    </location>
</feature>
<evidence type="ECO:0000313" key="8">
    <source>
        <dbReference type="Proteomes" id="UP000723714"/>
    </source>
</evidence>
<keyword evidence="2 5" id="KW-0812">Transmembrane</keyword>
<dbReference type="Proteomes" id="UP000723714">
    <property type="component" value="Unassembled WGS sequence"/>
</dbReference>
<feature type="transmembrane region" description="Helical" evidence="5">
    <location>
        <begin position="23"/>
        <end position="43"/>
    </location>
</feature>
<accession>A0ABS6D7E9</accession>
<keyword evidence="4 5" id="KW-0472">Membrane</keyword>
<dbReference type="EMBL" id="JABACJ020000018">
    <property type="protein sequence ID" value="MBU3877441.1"/>
    <property type="molecule type" value="Genomic_DNA"/>
</dbReference>
<evidence type="ECO:0000256" key="2">
    <source>
        <dbReference type="ARBA" id="ARBA00022692"/>
    </source>
</evidence>
<feature type="transmembrane region" description="Helical" evidence="5">
    <location>
        <begin position="170"/>
        <end position="190"/>
    </location>
</feature>